<feature type="domain" description="PAS" evidence="1">
    <location>
        <begin position="154"/>
        <end position="225"/>
    </location>
</feature>
<accession>A0A5P6PAL8</accession>
<dbReference type="NCBIfam" id="TIGR02040">
    <property type="entry name" value="PpsR-CrtJ"/>
    <property type="match status" value="1"/>
</dbReference>
<dbReference type="SUPFAM" id="SSF55785">
    <property type="entry name" value="PYP-like sensor domain (PAS domain)"/>
    <property type="match status" value="2"/>
</dbReference>
<dbReference type="PANTHER" id="PTHR44757">
    <property type="entry name" value="DIGUANYLATE CYCLASE DGCP"/>
    <property type="match status" value="1"/>
</dbReference>
<dbReference type="CDD" id="cd00130">
    <property type="entry name" value="PAS"/>
    <property type="match status" value="2"/>
</dbReference>
<dbReference type="InterPro" id="IPR011785">
    <property type="entry name" value="Tscrpt_reg_PpsR-CrtJ"/>
</dbReference>
<dbReference type="Gene3D" id="1.10.10.60">
    <property type="entry name" value="Homeodomain-like"/>
    <property type="match status" value="1"/>
</dbReference>
<protein>
    <submittedName>
        <fullName evidence="2">Transcriptional regulator PpsR</fullName>
    </submittedName>
</protein>
<evidence type="ECO:0000259" key="1">
    <source>
        <dbReference type="PROSITE" id="PS50112"/>
    </source>
</evidence>
<gene>
    <name evidence="2" type="primary">ppsR</name>
    <name evidence="2" type="ORF">F8237_24715</name>
</gene>
<dbReference type="OrthoDB" id="5499170at2"/>
<dbReference type="Pfam" id="PF02954">
    <property type="entry name" value="HTH_8"/>
    <property type="match status" value="1"/>
</dbReference>
<evidence type="ECO:0000313" key="3">
    <source>
        <dbReference type="Proteomes" id="UP000325641"/>
    </source>
</evidence>
<reference evidence="3" key="1">
    <citation type="submission" date="2019-10" db="EMBL/GenBank/DDBJ databases">
        <title>Complete Genome Sequence of Bradyrhizobium betae type strain PL7HG1T.</title>
        <authorList>
            <person name="Bromfield E.S.P."/>
            <person name="Cloutier S."/>
        </authorList>
    </citation>
    <scope>NUCLEOTIDE SEQUENCE [LARGE SCALE GENOMIC DNA]</scope>
    <source>
        <strain evidence="3">PL7HG1</strain>
    </source>
</reference>
<dbReference type="InterPro" id="IPR000014">
    <property type="entry name" value="PAS"/>
</dbReference>
<dbReference type="PROSITE" id="PS50112">
    <property type="entry name" value="PAS"/>
    <property type="match status" value="1"/>
</dbReference>
<dbReference type="Gene3D" id="3.30.450.20">
    <property type="entry name" value="PAS domain"/>
    <property type="match status" value="3"/>
</dbReference>
<dbReference type="PRINTS" id="PR01590">
    <property type="entry name" value="HTHFIS"/>
</dbReference>
<proteinExistence type="predicted"/>
<dbReference type="AlphaFoldDB" id="A0A5P6PAL8"/>
<dbReference type="Proteomes" id="UP000325641">
    <property type="component" value="Chromosome"/>
</dbReference>
<dbReference type="GO" id="GO:0043565">
    <property type="term" value="F:sequence-specific DNA binding"/>
    <property type="evidence" value="ECO:0007669"/>
    <property type="project" value="InterPro"/>
</dbReference>
<dbReference type="Pfam" id="PF13188">
    <property type="entry name" value="PAS_8"/>
    <property type="match status" value="2"/>
</dbReference>
<evidence type="ECO:0000313" key="2">
    <source>
        <dbReference type="EMBL" id="QFI75326.1"/>
    </source>
</evidence>
<dbReference type="SUPFAM" id="SSF46689">
    <property type="entry name" value="Homeodomain-like"/>
    <property type="match status" value="1"/>
</dbReference>
<dbReference type="InterPro" id="IPR002197">
    <property type="entry name" value="HTH_Fis"/>
</dbReference>
<name>A0A5P6PAL8_9BRAD</name>
<dbReference type="InterPro" id="IPR052155">
    <property type="entry name" value="Biofilm_reg_signaling"/>
</dbReference>
<dbReference type="InterPro" id="IPR035965">
    <property type="entry name" value="PAS-like_dom_sf"/>
</dbReference>
<organism evidence="2 3">
    <name type="scientific">Bradyrhizobium betae</name>
    <dbReference type="NCBI Taxonomy" id="244734"/>
    <lineage>
        <taxon>Bacteria</taxon>
        <taxon>Pseudomonadati</taxon>
        <taxon>Pseudomonadota</taxon>
        <taxon>Alphaproteobacteria</taxon>
        <taxon>Hyphomicrobiales</taxon>
        <taxon>Nitrobacteraceae</taxon>
        <taxon>Bradyrhizobium</taxon>
    </lineage>
</organism>
<dbReference type="KEGG" id="bbet:F8237_24715"/>
<dbReference type="PANTHER" id="PTHR44757:SF2">
    <property type="entry name" value="BIOFILM ARCHITECTURE MAINTENANCE PROTEIN MBAA"/>
    <property type="match status" value="1"/>
</dbReference>
<sequence>MVQVFKSPKESLGNLGALPAANLIAAASDVAVIVDGEGVIRDVAFNKEDLSLELDAHGRWLGSKFTDIVTSETSPKVRELLQDAVSRRPSIWRQVNHPSPGGADIPVLYSAVNIGRDDRFVVVGRDLRPLAAMQQRLVNAQQSMERDYVRLRHAETRYRLLFQVSSEAVMIVDASNNAILEINPAALALLDESAPQVLKSNLSSYFDAADAEPVQTLLSTVRATGRDGSVRARLAKGDRECFVAVSQFRQENATLFLVRLSSRQDPPQAGALKVTSSLLEYFDAAPDALVITGHDGRIVKANAAFTEMAQLGSAEQSRGEPLDRWLGRAGVDFAVAFANLRQTGSIKLFSTSLRGEHGATTDVEVSAASLVHDDRKQGFGFTIRNVEKRLSASPSSARELPRSVAQLTERIGRVPLRDLVREATDVIEKLSIEAALELTGDNRASAAEMLGLSRQSLYVKLRRFGLAEHAGEGEAEDD</sequence>
<dbReference type="EMBL" id="CP044543">
    <property type="protein sequence ID" value="QFI75326.1"/>
    <property type="molecule type" value="Genomic_DNA"/>
</dbReference>
<dbReference type="SMART" id="SM00091">
    <property type="entry name" value="PAS"/>
    <property type="match status" value="2"/>
</dbReference>
<dbReference type="InterPro" id="IPR009057">
    <property type="entry name" value="Homeodomain-like_sf"/>
</dbReference>
<dbReference type="Gene3D" id="1.20.5.430">
    <property type="match status" value="1"/>
</dbReference>